<proteinExistence type="predicted"/>
<dbReference type="EMBL" id="VSSQ01000014">
    <property type="protein sequence ID" value="MPL61103.1"/>
    <property type="molecule type" value="Genomic_DNA"/>
</dbReference>
<name>A0A644T2H2_9ZZZZ</name>
<evidence type="ECO:0000256" key="1">
    <source>
        <dbReference type="SAM" id="MobiDB-lite"/>
    </source>
</evidence>
<feature type="region of interest" description="Disordered" evidence="1">
    <location>
        <begin position="183"/>
        <end position="208"/>
    </location>
</feature>
<evidence type="ECO:0000259" key="2">
    <source>
        <dbReference type="Pfam" id="PF11726"/>
    </source>
</evidence>
<dbReference type="Pfam" id="PF11726">
    <property type="entry name" value="YagK_YfjJ_C"/>
    <property type="match status" value="1"/>
</dbReference>
<feature type="domain" description="YagK/YfjJ C-terminal" evidence="2">
    <location>
        <begin position="42"/>
        <end position="191"/>
    </location>
</feature>
<comment type="caution">
    <text evidence="3">The sequence shown here is derived from an EMBL/GenBank/DDBJ whole genome shotgun (WGS) entry which is preliminary data.</text>
</comment>
<sequence>MSKTTTSNTYRGYSINTGKSNNLPCSTKCLDQLIDTVEYLSENHSRVLAVRADVRSEQDSERVLTRRDVTRVIENTKRNINSRFKDSKNNPDIKFIVTTEQTSPEANPHYHVMAFANGNAIQNGYSIFSELNKQVKNKLDTDNDGLVHFSGSNGQQGIMIDRNSDDFEQQMNNVVYAGSYLAKTKSKEHNPKGSRVSSSSRRAKSNSN</sequence>
<organism evidence="3">
    <name type="scientific">bioreactor metagenome</name>
    <dbReference type="NCBI Taxonomy" id="1076179"/>
    <lineage>
        <taxon>unclassified sequences</taxon>
        <taxon>metagenomes</taxon>
        <taxon>ecological metagenomes</taxon>
    </lineage>
</organism>
<accession>A0A644T2H2</accession>
<protein>
    <recommendedName>
        <fullName evidence="2">YagK/YfjJ C-terminal domain-containing protein</fullName>
    </recommendedName>
</protein>
<dbReference type="AlphaFoldDB" id="A0A644T2H2"/>
<dbReference type="InterPro" id="IPR057271">
    <property type="entry name" value="YagK_YfjJ_C"/>
</dbReference>
<evidence type="ECO:0000313" key="3">
    <source>
        <dbReference type="EMBL" id="MPL61103.1"/>
    </source>
</evidence>
<reference evidence="3" key="1">
    <citation type="submission" date="2019-08" db="EMBL/GenBank/DDBJ databases">
        <authorList>
            <person name="Kucharzyk K."/>
            <person name="Murdoch R.W."/>
            <person name="Higgins S."/>
            <person name="Loffler F."/>
        </authorList>
    </citation>
    <scope>NUCLEOTIDE SEQUENCE</scope>
</reference>
<gene>
    <name evidence="3" type="ORF">SDC9_06670</name>
</gene>